<evidence type="ECO:0008006" key="3">
    <source>
        <dbReference type="Google" id="ProtNLM"/>
    </source>
</evidence>
<sequence length="252" mass="29349">MIKEKNMSPTIIENTNLSGAYMKVLGLLANEKGNEITPLILSLTDFSESEHIRDFLDDHLIKSKLDTVQTVSETIFPHSLYKMCKYDRKRLYQEYQTNFRWIRRIKTANRNGTYFYRLIAYNKGGQPLNQLENIIHSIVNDTPLRRSKLQASIFDATVDHTNQPFQGFPCLQHVTFYKSEKGGLIMNSFYAVQYFYRRAYGNWHGLIKLGEFVARETGLEFERLNCFIGVEKLDGITKTEAKKLFESMEIIS</sequence>
<dbReference type="Gene3D" id="3.30.572.10">
    <property type="entry name" value="Thymidylate synthase/dCMP hydroxymethylase domain"/>
    <property type="match status" value="1"/>
</dbReference>
<accession>A0ABV8PDK5</accession>
<comment type="caution">
    <text evidence="1">The sequence shown here is derived from an EMBL/GenBank/DDBJ whole genome shotgun (WGS) entry which is preliminary data.</text>
</comment>
<protein>
    <recommendedName>
        <fullName evidence="3">Thymidylate synthase</fullName>
    </recommendedName>
</protein>
<dbReference type="Proteomes" id="UP001595789">
    <property type="component" value="Unassembled WGS sequence"/>
</dbReference>
<dbReference type="SUPFAM" id="SSF55831">
    <property type="entry name" value="Thymidylate synthase/dCMP hydroxymethylase"/>
    <property type="match status" value="1"/>
</dbReference>
<reference evidence="2" key="1">
    <citation type="journal article" date="2019" name="Int. J. Syst. Evol. Microbiol.">
        <title>The Global Catalogue of Microorganisms (GCM) 10K type strain sequencing project: providing services to taxonomists for standard genome sequencing and annotation.</title>
        <authorList>
            <consortium name="The Broad Institute Genomics Platform"/>
            <consortium name="The Broad Institute Genome Sequencing Center for Infectious Disease"/>
            <person name="Wu L."/>
            <person name="Ma J."/>
        </authorList>
    </citation>
    <scope>NUCLEOTIDE SEQUENCE [LARGE SCALE GENOMIC DNA]</scope>
    <source>
        <strain evidence="2">CCM 8691</strain>
    </source>
</reference>
<dbReference type="EMBL" id="JBHSBW010000016">
    <property type="protein sequence ID" value="MFC4213414.1"/>
    <property type="molecule type" value="Genomic_DNA"/>
</dbReference>
<dbReference type="RefSeq" id="WP_378988599.1">
    <property type="nucleotide sequence ID" value="NZ_JBHSBW010000016.1"/>
</dbReference>
<evidence type="ECO:0000313" key="2">
    <source>
        <dbReference type="Proteomes" id="UP001595789"/>
    </source>
</evidence>
<gene>
    <name evidence="1" type="ORF">ACFOWA_19635</name>
</gene>
<evidence type="ECO:0000313" key="1">
    <source>
        <dbReference type="EMBL" id="MFC4213414.1"/>
    </source>
</evidence>
<proteinExistence type="predicted"/>
<keyword evidence="2" id="KW-1185">Reference proteome</keyword>
<dbReference type="InterPro" id="IPR036926">
    <property type="entry name" value="Thymidate_synth/dCMP_Mease_sf"/>
</dbReference>
<organism evidence="1 2">
    <name type="scientific">Pedobacter lithocola</name>
    <dbReference type="NCBI Taxonomy" id="1908239"/>
    <lineage>
        <taxon>Bacteria</taxon>
        <taxon>Pseudomonadati</taxon>
        <taxon>Bacteroidota</taxon>
        <taxon>Sphingobacteriia</taxon>
        <taxon>Sphingobacteriales</taxon>
        <taxon>Sphingobacteriaceae</taxon>
        <taxon>Pedobacter</taxon>
    </lineage>
</organism>
<name>A0ABV8PDK5_9SPHI</name>